<evidence type="ECO:0000259" key="2">
    <source>
        <dbReference type="Pfam" id="PF07728"/>
    </source>
</evidence>
<dbReference type="PANTHER" id="PTHR42759">
    <property type="entry name" value="MOXR FAMILY PROTEIN"/>
    <property type="match status" value="1"/>
</dbReference>
<dbReference type="EMBL" id="PJNB01000001">
    <property type="protein sequence ID" value="PKW18770.1"/>
    <property type="molecule type" value="Genomic_DNA"/>
</dbReference>
<feature type="region of interest" description="Disordered" evidence="1">
    <location>
        <begin position="134"/>
        <end position="206"/>
    </location>
</feature>
<sequence length="451" mass="47210">MFTEGATVPMAAIHPTAETRESSDAAENETPVVWPTTWEGELHMTPPAGSPGTPAPAPVPSGTTGGARLRSGELRRIVAEWLSDHAGTEFTPRDIAKKLGRSSGAVGNALQVLTDRGEAERTSLTPLRYRATAATAGAAAPSTPAASPAKASRRPRKAAPTPAAPTPAVPEPEAPHPAPVPPEEAPVSGPVTRPNGQTYHPRQLSGVPDVTALRKLRAAGVSSLLYGPPGTGKTSVVEAAFPDLITVQGDGDTTVADFVGEYTQTPDSRYVFVHGPLVTAMRDGRCLFIDDATLIPPTVLAVVYPAMDGRRQITVKANGGEVVTAEPGFYVVAGHNPGVHGAVLTDALSSRFSAQIQVSTDFDLAKQLNIDRRAVRVARNLATRQRKGEVRWAPQLRELIAFERISAVLGADAAAANLVGIAPEEDRDTVAVAVRDAFGTVIEPLALGPRV</sequence>
<evidence type="ECO:0000313" key="3">
    <source>
        <dbReference type="EMBL" id="PKW18770.1"/>
    </source>
</evidence>
<accession>A0A2N3Y794</accession>
<dbReference type="STRING" id="994479.GCA_000194155_04919"/>
<proteinExistence type="predicted"/>
<name>A0A2N3Y794_SACSN</name>
<evidence type="ECO:0000256" key="1">
    <source>
        <dbReference type="SAM" id="MobiDB-lite"/>
    </source>
</evidence>
<protein>
    <submittedName>
        <fullName evidence="3">Dynein-related subfamily AAA family protein</fullName>
    </submittedName>
</protein>
<dbReference type="Proteomes" id="UP000233786">
    <property type="component" value="Unassembled WGS sequence"/>
</dbReference>
<feature type="domain" description="ATPase dynein-related AAA" evidence="2">
    <location>
        <begin position="223"/>
        <end position="352"/>
    </location>
</feature>
<feature type="region of interest" description="Disordered" evidence="1">
    <location>
        <begin position="43"/>
        <end position="69"/>
    </location>
</feature>
<gene>
    <name evidence="3" type="ORF">A8926_6898</name>
</gene>
<feature type="compositionally biased region" description="Low complexity" evidence="1">
    <location>
        <begin position="134"/>
        <end position="150"/>
    </location>
</feature>
<organism evidence="3 4">
    <name type="scientific">Saccharopolyspora spinosa</name>
    <dbReference type="NCBI Taxonomy" id="60894"/>
    <lineage>
        <taxon>Bacteria</taxon>
        <taxon>Bacillati</taxon>
        <taxon>Actinomycetota</taxon>
        <taxon>Actinomycetes</taxon>
        <taxon>Pseudonocardiales</taxon>
        <taxon>Pseudonocardiaceae</taxon>
        <taxon>Saccharopolyspora</taxon>
    </lineage>
</organism>
<dbReference type="InterPro" id="IPR050764">
    <property type="entry name" value="CbbQ/NirQ/NorQ/GpvN"/>
</dbReference>
<dbReference type="GO" id="GO:0016887">
    <property type="term" value="F:ATP hydrolysis activity"/>
    <property type="evidence" value="ECO:0007669"/>
    <property type="project" value="InterPro"/>
</dbReference>
<dbReference type="Pfam" id="PF07728">
    <property type="entry name" value="AAA_5"/>
    <property type="match status" value="1"/>
</dbReference>
<feature type="compositionally biased region" description="Pro residues" evidence="1">
    <location>
        <begin position="162"/>
        <end position="184"/>
    </location>
</feature>
<evidence type="ECO:0000313" key="4">
    <source>
        <dbReference type="Proteomes" id="UP000233786"/>
    </source>
</evidence>
<keyword evidence="4" id="KW-1185">Reference proteome</keyword>
<dbReference type="Gene3D" id="3.40.50.300">
    <property type="entry name" value="P-loop containing nucleotide triphosphate hydrolases"/>
    <property type="match status" value="1"/>
</dbReference>
<feature type="region of interest" description="Disordered" evidence="1">
    <location>
        <begin position="1"/>
        <end position="29"/>
    </location>
</feature>
<dbReference type="InterPro" id="IPR027417">
    <property type="entry name" value="P-loop_NTPase"/>
</dbReference>
<reference evidence="3" key="1">
    <citation type="submission" date="2017-12" db="EMBL/GenBank/DDBJ databases">
        <title>Sequencing the genomes of 1000 Actinobacteria strains.</title>
        <authorList>
            <person name="Klenk H.-P."/>
        </authorList>
    </citation>
    <scope>NUCLEOTIDE SEQUENCE [LARGE SCALE GENOMIC DNA]</scope>
    <source>
        <strain evidence="3">DSM 44228</strain>
    </source>
</reference>
<dbReference type="SUPFAM" id="SSF52540">
    <property type="entry name" value="P-loop containing nucleoside triphosphate hydrolases"/>
    <property type="match status" value="1"/>
</dbReference>
<dbReference type="GO" id="GO:0005524">
    <property type="term" value="F:ATP binding"/>
    <property type="evidence" value="ECO:0007669"/>
    <property type="project" value="InterPro"/>
</dbReference>
<dbReference type="RefSeq" id="WP_010310309.1">
    <property type="nucleotide sequence ID" value="NZ_CP171362.1"/>
</dbReference>
<dbReference type="PANTHER" id="PTHR42759:SF1">
    <property type="entry name" value="MAGNESIUM-CHELATASE SUBUNIT CHLD"/>
    <property type="match status" value="1"/>
</dbReference>
<comment type="caution">
    <text evidence="3">The sequence shown here is derived from an EMBL/GenBank/DDBJ whole genome shotgun (WGS) entry which is preliminary data.</text>
</comment>
<dbReference type="AlphaFoldDB" id="A0A2N3Y794"/>
<dbReference type="InterPro" id="IPR011704">
    <property type="entry name" value="ATPase_dyneun-rel_AAA"/>
</dbReference>